<accession>A0A0K1RYW9</accession>
<evidence type="ECO:0000313" key="11">
    <source>
        <dbReference type="Proteomes" id="UP000068167"/>
    </source>
</evidence>
<organism evidence="10 11">
    <name type="scientific">Microcystis panniformis FACHB-1757</name>
    <dbReference type="NCBI Taxonomy" id="1638788"/>
    <lineage>
        <taxon>Bacteria</taxon>
        <taxon>Bacillati</taxon>
        <taxon>Cyanobacteriota</taxon>
        <taxon>Cyanophyceae</taxon>
        <taxon>Oscillatoriophycideae</taxon>
        <taxon>Chroococcales</taxon>
        <taxon>Microcystaceae</taxon>
        <taxon>Microcystis</taxon>
    </lineage>
</organism>
<evidence type="ECO:0000256" key="2">
    <source>
        <dbReference type="ARBA" id="ARBA00012438"/>
    </source>
</evidence>
<dbReference type="GO" id="GO:0009927">
    <property type="term" value="F:histidine phosphotransfer kinase activity"/>
    <property type="evidence" value="ECO:0007669"/>
    <property type="project" value="TreeGrafter"/>
</dbReference>
<dbReference type="KEGG" id="mpk:VL20_1764"/>
<feature type="domain" description="Response regulatory" evidence="9">
    <location>
        <begin position="532"/>
        <end position="645"/>
    </location>
</feature>
<dbReference type="Pfam" id="PF02518">
    <property type="entry name" value="HATPase_c"/>
    <property type="match status" value="1"/>
</dbReference>
<dbReference type="InterPro" id="IPR036097">
    <property type="entry name" value="HisK_dim/P_sf"/>
</dbReference>
<dbReference type="Proteomes" id="UP000068167">
    <property type="component" value="Chromosome"/>
</dbReference>
<dbReference type="RefSeq" id="WP_052276078.1">
    <property type="nucleotide sequence ID" value="NZ_CP011339.1"/>
</dbReference>
<dbReference type="InterPro" id="IPR036890">
    <property type="entry name" value="HATPase_C_sf"/>
</dbReference>
<dbReference type="Gene3D" id="3.40.50.2300">
    <property type="match status" value="1"/>
</dbReference>
<evidence type="ECO:0000256" key="1">
    <source>
        <dbReference type="ARBA" id="ARBA00000085"/>
    </source>
</evidence>
<dbReference type="CDD" id="cd16922">
    <property type="entry name" value="HATPase_EvgS-ArcB-TorS-like"/>
    <property type="match status" value="1"/>
</dbReference>
<feature type="domain" description="Histidine kinase" evidence="8">
    <location>
        <begin position="297"/>
        <end position="519"/>
    </location>
</feature>
<keyword evidence="6" id="KW-0902">Two-component regulatory system</keyword>
<dbReference type="Gene3D" id="3.30.565.10">
    <property type="entry name" value="Histidine kinase-like ATPase, C-terminal domain"/>
    <property type="match status" value="1"/>
</dbReference>
<dbReference type="CDD" id="cd00082">
    <property type="entry name" value="HisKA"/>
    <property type="match status" value="1"/>
</dbReference>
<dbReference type="SUPFAM" id="SSF47384">
    <property type="entry name" value="Homodimeric domain of signal transducing histidine kinase"/>
    <property type="match status" value="1"/>
</dbReference>
<dbReference type="GO" id="GO:0000155">
    <property type="term" value="F:phosphorelay sensor kinase activity"/>
    <property type="evidence" value="ECO:0007669"/>
    <property type="project" value="InterPro"/>
</dbReference>
<dbReference type="InterPro" id="IPR004358">
    <property type="entry name" value="Sig_transdc_His_kin-like_C"/>
</dbReference>
<dbReference type="SMART" id="SM00387">
    <property type="entry name" value="HATPase_c"/>
    <property type="match status" value="1"/>
</dbReference>
<protein>
    <recommendedName>
        <fullName evidence="2">histidine kinase</fullName>
        <ecNumber evidence="2">2.7.13.3</ecNumber>
    </recommendedName>
</protein>
<dbReference type="CDD" id="cd00156">
    <property type="entry name" value="REC"/>
    <property type="match status" value="1"/>
</dbReference>
<dbReference type="InterPro" id="IPR011006">
    <property type="entry name" value="CheY-like_superfamily"/>
</dbReference>
<name>A0A0K1RYW9_9CHRO</name>
<dbReference type="InterPro" id="IPR003594">
    <property type="entry name" value="HATPase_dom"/>
</dbReference>
<dbReference type="PANTHER" id="PTHR43047:SF72">
    <property type="entry name" value="OSMOSENSING HISTIDINE PROTEIN KINASE SLN1"/>
    <property type="match status" value="1"/>
</dbReference>
<dbReference type="EMBL" id="CP011339">
    <property type="protein sequence ID" value="AKV66906.1"/>
    <property type="molecule type" value="Genomic_DNA"/>
</dbReference>
<keyword evidence="5 10" id="KW-0418">Kinase</keyword>
<dbReference type="InterPro" id="IPR003661">
    <property type="entry name" value="HisK_dim/P_dom"/>
</dbReference>
<sequence>MPSVTLSLHHFHQSVTACELIIDRASLCDLINTGNPEAIVVVDERYCPLGLIESQTLIAYLLYQQQHPETRNPSPSCLDLSGWLRPIIPLNSRMAVSEFLATLRGEALAFVPILVDAQGKLLGRLDTGKLLQFCLGYSILDDPPPQPRISDRNPPPRSDRPLEFLEQLPLPLLLYSPEAGILYQNQAWCQQIGAAFPANIDNSALALVNDPLTLPSPTPPLFPQRLETVTSGVAKTWRLLSVPLNLTDNYPLIEKTSGLWLLLATDITEQQQYCQELAVKNADLVHLNRLKDEFLACVSHEFKSPLTAVIGLSNLLREQKIGELNPRQSKYADLIYRSGRQLMALVNDLLDLTRLETGQLQLTLSRVKIDRLCQRVYDIIVDKYPQRLDLPSSYRLDIESGLDYALADETRLQQMLVHLLDNAVKFTIDGGNLGIKVNRWENWLAFTVWDTGIGIPEESQHLIFQKFQQLESPFTRQFEGAGLGLVLSQKLARCHGGDLSFVSRAREGSQFTLLLPVHPQSADQESATPQRLVLVVEANPQVIEQFVDRLSELGLKAIIARSGTEAIEKARQLKPRCVFLNPNLPLLSGWDVLTLLKSHTQTKDMKVIVTAADSERNRSQQQGADSFLVPPITSAALQACLNLTVSPIPSRKRRTAPTLLRLHGHYAPNFSDLSSFSWIWNNQLVRENYRFIEADSCEQAELLATVWEVDAILIDSSIAEDLYSYLQTLSKSETLANLPLVTLDVAVTEVANQIPGLAVFPCLAPPTENRIEQLLKVIETADLAFSRHLSGDRIL</sequence>
<dbReference type="SUPFAM" id="SSF55874">
    <property type="entry name" value="ATPase domain of HSP90 chaperone/DNA topoisomerase II/histidine kinase"/>
    <property type="match status" value="1"/>
</dbReference>
<keyword evidence="3" id="KW-0597">Phosphoprotein</keyword>
<evidence type="ECO:0000256" key="4">
    <source>
        <dbReference type="ARBA" id="ARBA00022679"/>
    </source>
</evidence>
<comment type="catalytic activity">
    <reaction evidence="1">
        <text>ATP + protein L-histidine = ADP + protein N-phospho-L-histidine.</text>
        <dbReference type="EC" id="2.7.13.3"/>
    </reaction>
</comment>
<gene>
    <name evidence="10" type="ORF">VL20_1764</name>
</gene>
<dbReference type="AlphaFoldDB" id="A0A0K1RYW9"/>
<dbReference type="InterPro" id="IPR005467">
    <property type="entry name" value="His_kinase_dom"/>
</dbReference>
<dbReference type="InterPro" id="IPR001789">
    <property type="entry name" value="Sig_transdc_resp-reg_receiver"/>
</dbReference>
<dbReference type="GO" id="GO:0005886">
    <property type="term" value="C:plasma membrane"/>
    <property type="evidence" value="ECO:0007669"/>
    <property type="project" value="TreeGrafter"/>
</dbReference>
<reference evidence="10 11" key="1">
    <citation type="journal article" date="2016" name="Stand. Genomic Sci.">
        <title>Complete genome sequence and genomic characterization of Microcystis panniformis FACHB 1757 by third-generation sequencing.</title>
        <authorList>
            <person name="Zhang J.Y."/>
            <person name="Guan R."/>
            <person name="Zhang H.J."/>
            <person name="Li H."/>
            <person name="Xiao P."/>
            <person name="Yu G.L."/>
            <person name="Du L."/>
            <person name="Cao D.M."/>
            <person name="Zhu B.C."/>
            <person name="Li R.H."/>
            <person name="Lu Z.H."/>
        </authorList>
    </citation>
    <scope>NUCLEOTIDE SEQUENCE [LARGE SCALE GENOMIC DNA]</scope>
    <source>
        <strain evidence="10 11">FACHB-1757</strain>
    </source>
</reference>
<dbReference type="EC" id="2.7.13.3" evidence="2"/>
<dbReference type="SUPFAM" id="SSF52172">
    <property type="entry name" value="CheY-like"/>
    <property type="match status" value="1"/>
</dbReference>
<dbReference type="PANTHER" id="PTHR43047">
    <property type="entry name" value="TWO-COMPONENT HISTIDINE PROTEIN KINASE"/>
    <property type="match status" value="1"/>
</dbReference>
<keyword evidence="4" id="KW-0808">Transferase</keyword>
<comment type="caution">
    <text evidence="7">Lacks conserved residue(s) required for the propagation of feature annotation.</text>
</comment>
<dbReference type="Gene3D" id="1.10.287.130">
    <property type="match status" value="1"/>
</dbReference>
<dbReference type="SMART" id="SM00388">
    <property type="entry name" value="HisKA"/>
    <property type="match status" value="1"/>
</dbReference>
<evidence type="ECO:0000256" key="5">
    <source>
        <dbReference type="ARBA" id="ARBA00022777"/>
    </source>
</evidence>
<dbReference type="PRINTS" id="PR00344">
    <property type="entry name" value="BCTRLSENSOR"/>
</dbReference>
<dbReference type="PROSITE" id="PS50109">
    <property type="entry name" value="HIS_KIN"/>
    <property type="match status" value="1"/>
</dbReference>
<evidence type="ECO:0000259" key="8">
    <source>
        <dbReference type="PROSITE" id="PS50109"/>
    </source>
</evidence>
<dbReference type="PROSITE" id="PS50110">
    <property type="entry name" value="RESPONSE_REGULATORY"/>
    <property type="match status" value="1"/>
</dbReference>
<dbReference type="Pfam" id="PF00512">
    <property type="entry name" value="HisKA"/>
    <property type="match status" value="1"/>
</dbReference>
<evidence type="ECO:0000256" key="3">
    <source>
        <dbReference type="ARBA" id="ARBA00022553"/>
    </source>
</evidence>
<evidence type="ECO:0000256" key="7">
    <source>
        <dbReference type="PROSITE-ProRule" id="PRU00169"/>
    </source>
</evidence>
<evidence type="ECO:0000259" key="9">
    <source>
        <dbReference type="PROSITE" id="PS50110"/>
    </source>
</evidence>
<keyword evidence="11" id="KW-1185">Reference proteome</keyword>
<dbReference type="Pfam" id="PF00072">
    <property type="entry name" value="Response_reg"/>
    <property type="match status" value="1"/>
</dbReference>
<evidence type="ECO:0000256" key="6">
    <source>
        <dbReference type="ARBA" id="ARBA00023012"/>
    </source>
</evidence>
<evidence type="ECO:0000313" key="10">
    <source>
        <dbReference type="EMBL" id="AKV66906.1"/>
    </source>
</evidence>
<proteinExistence type="predicted"/>
<dbReference type="SMART" id="SM00448">
    <property type="entry name" value="REC"/>
    <property type="match status" value="1"/>
</dbReference>
<dbReference type="PATRIC" id="fig|1638788.3.peg.1773"/>